<dbReference type="AlphaFoldDB" id="A0A1Y1SHZ8"/>
<dbReference type="STRING" id="1317117.ATO7_05430"/>
<organism evidence="2 3">
    <name type="scientific">Oceanococcus atlanticus</name>
    <dbReference type="NCBI Taxonomy" id="1317117"/>
    <lineage>
        <taxon>Bacteria</taxon>
        <taxon>Pseudomonadati</taxon>
        <taxon>Pseudomonadota</taxon>
        <taxon>Gammaproteobacteria</taxon>
        <taxon>Chromatiales</taxon>
        <taxon>Oceanococcaceae</taxon>
        <taxon>Oceanococcus</taxon>
    </lineage>
</organism>
<dbReference type="OrthoDB" id="5395931at2"/>
<keyword evidence="3" id="KW-1185">Reference proteome</keyword>
<comment type="caution">
    <text evidence="2">The sequence shown here is derived from an EMBL/GenBank/DDBJ whole genome shotgun (WGS) entry which is preliminary data.</text>
</comment>
<name>A0A1Y1SHZ8_9GAMM</name>
<proteinExistence type="predicted"/>
<feature type="signal peptide" evidence="1">
    <location>
        <begin position="1"/>
        <end position="22"/>
    </location>
</feature>
<dbReference type="RefSeq" id="WP_083560289.1">
    <property type="nucleotide sequence ID" value="NZ_AQQV01000001.1"/>
</dbReference>
<sequence length="183" mass="20711">MAPARTVILLLCALSGLGSAWADDQRQHLSDLRLLDSEIQGIKQSVLDLERDMAQLEDSQIYPAVQQLRVFLTMEVFDFELDQVELMLGDTALSSHEYSAREVYALRKGGVQQLFLGNISPGVHTLKARFNGHFEDAGSDQPYEKSIEVSFRKDATPQWLELRIDRSSGQQLNVRVFQREATE</sequence>
<evidence type="ECO:0000313" key="2">
    <source>
        <dbReference type="EMBL" id="ORE89295.1"/>
    </source>
</evidence>
<evidence type="ECO:0000256" key="1">
    <source>
        <dbReference type="SAM" id="SignalP"/>
    </source>
</evidence>
<accession>A0A1Y1SHZ8</accession>
<dbReference type="Proteomes" id="UP000192342">
    <property type="component" value="Unassembled WGS sequence"/>
</dbReference>
<evidence type="ECO:0000313" key="3">
    <source>
        <dbReference type="Proteomes" id="UP000192342"/>
    </source>
</evidence>
<feature type="chain" id="PRO_5012010917" description="AraC family transcriptional regulator" evidence="1">
    <location>
        <begin position="23"/>
        <end position="183"/>
    </location>
</feature>
<protein>
    <recommendedName>
        <fullName evidence="4">AraC family transcriptional regulator</fullName>
    </recommendedName>
</protein>
<reference evidence="2 3" key="1">
    <citation type="submission" date="2013-04" db="EMBL/GenBank/DDBJ databases">
        <title>Oceanococcus atlanticus 22II-S10r2 Genome Sequencing.</title>
        <authorList>
            <person name="Lai Q."/>
            <person name="Li G."/>
            <person name="Shao Z."/>
        </authorList>
    </citation>
    <scope>NUCLEOTIDE SEQUENCE [LARGE SCALE GENOMIC DNA]</scope>
    <source>
        <strain evidence="2 3">22II-S10r2</strain>
    </source>
</reference>
<gene>
    <name evidence="2" type="ORF">ATO7_05430</name>
</gene>
<keyword evidence="1" id="KW-0732">Signal</keyword>
<evidence type="ECO:0008006" key="4">
    <source>
        <dbReference type="Google" id="ProtNLM"/>
    </source>
</evidence>
<dbReference type="EMBL" id="AQQV01000001">
    <property type="protein sequence ID" value="ORE89295.1"/>
    <property type="molecule type" value="Genomic_DNA"/>
</dbReference>